<sequence length="236" mass="24466">MHMTDSPVALITGGGSGIGAATARQLLEQGYRVTVTGRSGDRLRRFAAELGEPDGLLVMPGHAADHEAVRTAVAATLTTFGRLDVVVANAGYATFDDLADGDPTGWDDMVLTNVLGPALLINAALPALRESQGRIVLVGSVAGHIHTPGNIYGATKWAVTGIAENTRRMVTAEGIGVTLISPGATKTNFFDGAPGGLPNRDFLPPEQLGKTIVWAISQPSGVDINTLIVRPVGQPV</sequence>
<accession>A0ABN6QVD9</accession>
<name>A0ABN6QVD9_STRNI</name>
<evidence type="ECO:0000313" key="4">
    <source>
        <dbReference type="EMBL" id="BDM70147.1"/>
    </source>
</evidence>
<evidence type="ECO:0000313" key="5">
    <source>
        <dbReference type="Proteomes" id="UP001059597"/>
    </source>
</evidence>
<dbReference type="PRINTS" id="PR00081">
    <property type="entry name" value="GDHRDH"/>
</dbReference>
<dbReference type="Pfam" id="PF00106">
    <property type="entry name" value="adh_short"/>
    <property type="match status" value="1"/>
</dbReference>
<dbReference type="Proteomes" id="UP001059597">
    <property type="component" value="Chromosome"/>
</dbReference>
<protein>
    <submittedName>
        <fullName evidence="4">Oxidoreductase</fullName>
    </submittedName>
</protein>
<keyword evidence="5" id="KW-1185">Reference proteome</keyword>
<evidence type="ECO:0000256" key="2">
    <source>
        <dbReference type="ARBA" id="ARBA00023002"/>
    </source>
</evidence>
<dbReference type="InterPro" id="IPR002347">
    <property type="entry name" value="SDR_fam"/>
</dbReference>
<dbReference type="CDD" id="cd05233">
    <property type="entry name" value="SDR_c"/>
    <property type="match status" value="1"/>
</dbReference>
<evidence type="ECO:0000256" key="1">
    <source>
        <dbReference type="ARBA" id="ARBA00006484"/>
    </source>
</evidence>
<dbReference type="Gene3D" id="3.40.50.720">
    <property type="entry name" value="NAD(P)-binding Rossmann-like Domain"/>
    <property type="match status" value="1"/>
</dbReference>
<reference evidence="4" key="1">
    <citation type="submission" date="2022-06" db="EMBL/GenBank/DDBJ databases">
        <title>Complete genome sequence of Streptomyces nigrescens HEK616.</title>
        <authorList>
            <person name="Asamizu S."/>
            <person name="Onaka H."/>
        </authorList>
    </citation>
    <scope>NUCLEOTIDE SEQUENCE</scope>
    <source>
        <strain evidence="4">HEK616</strain>
    </source>
</reference>
<keyword evidence="2" id="KW-0560">Oxidoreductase</keyword>
<organism evidence="4 5">
    <name type="scientific">Streptomyces nigrescens</name>
    <dbReference type="NCBI Taxonomy" id="1920"/>
    <lineage>
        <taxon>Bacteria</taxon>
        <taxon>Bacillati</taxon>
        <taxon>Actinomycetota</taxon>
        <taxon>Actinomycetes</taxon>
        <taxon>Kitasatosporales</taxon>
        <taxon>Streptomycetaceae</taxon>
        <taxon>Streptomyces</taxon>
    </lineage>
</organism>
<comment type="similarity">
    <text evidence="1 3">Belongs to the short-chain dehydrogenases/reductases (SDR) family.</text>
</comment>
<dbReference type="PANTHER" id="PTHR43115">
    <property type="entry name" value="DEHYDROGENASE/REDUCTASE SDR FAMILY MEMBER 11"/>
    <property type="match status" value="1"/>
</dbReference>
<dbReference type="EMBL" id="AP026073">
    <property type="protein sequence ID" value="BDM70147.1"/>
    <property type="molecule type" value="Genomic_DNA"/>
</dbReference>
<proteinExistence type="inferred from homology"/>
<dbReference type="PANTHER" id="PTHR43115:SF4">
    <property type="entry name" value="DEHYDROGENASE_REDUCTASE SDR FAMILY MEMBER 11"/>
    <property type="match status" value="1"/>
</dbReference>
<dbReference type="InterPro" id="IPR036291">
    <property type="entry name" value="NAD(P)-bd_dom_sf"/>
</dbReference>
<dbReference type="SUPFAM" id="SSF51735">
    <property type="entry name" value="NAD(P)-binding Rossmann-fold domains"/>
    <property type="match status" value="1"/>
</dbReference>
<gene>
    <name evidence="4" type="ORF">HEK616_36340</name>
</gene>
<evidence type="ECO:0000256" key="3">
    <source>
        <dbReference type="RuleBase" id="RU000363"/>
    </source>
</evidence>
<dbReference type="PRINTS" id="PR00080">
    <property type="entry name" value="SDRFAMILY"/>
</dbReference>